<feature type="chain" id="PRO_5018760319" description="Cyclic nucleotide-binding domain-containing protein" evidence="1">
    <location>
        <begin position="20"/>
        <end position="114"/>
    </location>
</feature>
<keyword evidence="1" id="KW-0732">Signal</keyword>
<name>A0A3R7W907_APHAT</name>
<evidence type="ECO:0000313" key="3">
    <source>
        <dbReference type="Proteomes" id="UP000284702"/>
    </source>
</evidence>
<gene>
    <name evidence="2" type="ORF">B5M09_014015</name>
</gene>
<organism evidence="2 3">
    <name type="scientific">Aphanomyces astaci</name>
    <name type="common">Crayfish plague agent</name>
    <dbReference type="NCBI Taxonomy" id="112090"/>
    <lineage>
        <taxon>Eukaryota</taxon>
        <taxon>Sar</taxon>
        <taxon>Stramenopiles</taxon>
        <taxon>Oomycota</taxon>
        <taxon>Saprolegniomycetes</taxon>
        <taxon>Saprolegniales</taxon>
        <taxon>Verrucalvaceae</taxon>
        <taxon>Aphanomyces</taxon>
    </lineage>
</organism>
<dbReference type="AlphaFoldDB" id="A0A3R7W907"/>
<feature type="non-terminal residue" evidence="2">
    <location>
        <position position="114"/>
    </location>
</feature>
<evidence type="ECO:0000313" key="2">
    <source>
        <dbReference type="EMBL" id="RQM19184.1"/>
    </source>
</evidence>
<dbReference type="EMBL" id="MZMZ02004578">
    <property type="protein sequence ID" value="RQM19184.1"/>
    <property type="molecule type" value="Genomic_DNA"/>
</dbReference>
<protein>
    <recommendedName>
        <fullName evidence="4">Cyclic nucleotide-binding domain-containing protein</fullName>
    </recommendedName>
</protein>
<dbReference type="Proteomes" id="UP000284702">
    <property type="component" value="Unassembled WGS sequence"/>
</dbReference>
<accession>A0A3R7W907</accession>
<comment type="caution">
    <text evidence="2">The sequence shown here is derived from an EMBL/GenBank/DDBJ whole genome shotgun (WGS) entry which is preliminary data.</text>
</comment>
<sequence>MLGLIRFLGVALDATRVAAILAKSHIVEFEGNNVEGRPPGLFIDGNVATFCLVVLHGHVLVSSSTSGNGIFVCNHSRYGLGYCCIRFGIGNAMMNARSSYVKPFLTPSNIQERL</sequence>
<evidence type="ECO:0008006" key="4">
    <source>
        <dbReference type="Google" id="ProtNLM"/>
    </source>
</evidence>
<proteinExistence type="predicted"/>
<evidence type="ECO:0000256" key="1">
    <source>
        <dbReference type="SAM" id="SignalP"/>
    </source>
</evidence>
<reference evidence="2" key="1">
    <citation type="submission" date="2018-07" db="EMBL/GenBank/DDBJ databases">
        <title>Annotation of Aphanomyces astaci genome assembly.</title>
        <authorList>
            <person name="Studholme D.J."/>
        </authorList>
    </citation>
    <scope>NUCLEOTIDE SEQUENCE [LARGE SCALE GENOMIC DNA]</scope>
    <source>
        <strain evidence="2">Pc</strain>
    </source>
</reference>
<feature type="signal peptide" evidence="1">
    <location>
        <begin position="1"/>
        <end position="19"/>
    </location>
</feature>
<keyword evidence="3" id="KW-1185">Reference proteome</keyword>